<feature type="domain" description="ABC transmembrane type-2" evidence="11">
    <location>
        <begin position="74"/>
        <end position="298"/>
    </location>
</feature>
<feature type="transmembrane region" description="Helical" evidence="9">
    <location>
        <begin position="110"/>
        <end position="129"/>
    </location>
</feature>
<feature type="transmembrane region" description="Helical" evidence="9">
    <location>
        <begin position="221"/>
        <end position="240"/>
    </location>
</feature>
<dbReference type="Proteomes" id="UP000267077">
    <property type="component" value="Unassembled WGS sequence"/>
</dbReference>
<evidence type="ECO:0000256" key="1">
    <source>
        <dbReference type="ARBA" id="ARBA00004651"/>
    </source>
</evidence>
<comment type="caution">
    <text evidence="12">The sequence shown here is derived from an EMBL/GenBank/DDBJ whole genome shotgun (WGS) entry which is preliminary data.</text>
</comment>
<evidence type="ECO:0000256" key="8">
    <source>
        <dbReference type="ARBA" id="ARBA00023136"/>
    </source>
</evidence>
<evidence type="ECO:0000313" key="12">
    <source>
        <dbReference type="EMBL" id="RUL66829.1"/>
    </source>
</evidence>
<keyword evidence="7" id="KW-0762">Sugar transport</keyword>
<feature type="transmembrane region" description="Helical" evidence="9">
    <location>
        <begin position="136"/>
        <end position="156"/>
    </location>
</feature>
<evidence type="ECO:0000313" key="13">
    <source>
        <dbReference type="Proteomes" id="UP000267077"/>
    </source>
</evidence>
<dbReference type="PROSITE" id="PS51012">
    <property type="entry name" value="ABC_TM2"/>
    <property type="match status" value="1"/>
</dbReference>
<gene>
    <name evidence="12" type="ORF">EKH79_03190</name>
</gene>
<dbReference type="GO" id="GO:0015774">
    <property type="term" value="P:polysaccharide transport"/>
    <property type="evidence" value="ECO:0007669"/>
    <property type="project" value="UniProtKB-KW"/>
</dbReference>
<comment type="similarity">
    <text evidence="2 9">Belongs to the ABC-2 integral membrane protein family.</text>
</comment>
<dbReference type="Pfam" id="PF01061">
    <property type="entry name" value="ABC2_membrane"/>
    <property type="match status" value="1"/>
</dbReference>
<feature type="transmembrane region" description="Helical" evidence="9">
    <location>
        <begin position="188"/>
        <end position="215"/>
    </location>
</feature>
<proteinExistence type="inferred from homology"/>
<evidence type="ECO:0000256" key="4">
    <source>
        <dbReference type="ARBA" id="ARBA00022475"/>
    </source>
</evidence>
<dbReference type="InterPro" id="IPR013525">
    <property type="entry name" value="ABC2_TM"/>
</dbReference>
<evidence type="ECO:0000256" key="6">
    <source>
        <dbReference type="ARBA" id="ARBA00022989"/>
    </source>
</evidence>
<protein>
    <recommendedName>
        <fullName evidence="9">Transport permease protein</fullName>
    </recommendedName>
</protein>
<feature type="transmembrane region" description="Helical" evidence="9">
    <location>
        <begin position="277"/>
        <end position="295"/>
    </location>
</feature>
<keyword evidence="6 9" id="KW-1133">Transmembrane helix</keyword>
<keyword evidence="13" id="KW-1185">Reference proteome</keyword>
<feature type="transmembrane region" description="Helical" evidence="9">
    <location>
        <begin position="72"/>
        <end position="90"/>
    </location>
</feature>
<organism evidence="12 13">
    <name type="scientific">Dyella dinghuensis</name>
    <dbReference type="NCBI Taxonomy" id="1920169"/>
    <lineage>
        <taxon>Bacteria</taxon>
        <taxon>Pseudomonadati</taxon>
        <taxon>Pseudomonadota</taxon>
        <taxon>Gammaproteobacteria</taxon>
        <taxon>Lysobacterales</taxon>
        <taxon>Rhodanobacteraceae</taxon>
        <taxon>Dyella</taxon>
    </lineage>
</organism>
<name>A0A432LYR4_9GAMM</name>
<dbReference type="GO" id="GO:0005886">
    <property type="term" value="C:plasma membrane"/>
    <property type="evidence" value="ECO:0007669"/>
    <property type="project" value="UniProtKB-SubCell"/>
</dbReference>
<sequence>MHKQHGDAQVIDKSATPPQSPDIAPNVPQRARVTTTYKHALSPSSLCLSMWVHRALIFQLTRKEVIGRYKGSLLGLAWSFVQPLCLLGIYTVFFTEVFHVRWAAINGKGAYATALFAGLIVYTVLAECITRGTQLIVGNASYVTKVVFPLEILPWVSSFTAIYHATISVMVLMVFVCWFNGKLPITFVLFPLVLMPLLLLSTAVGWLTASIGVYVRDLGQTTSLIVIALLYTSPVFSPFSQASTGMRTVMQLNPLTFLIEQARAVLLWGQWPSWSGLLIYSAMSAFACWLTYVLFQRTRGGFIDVL</sequence>
<dbReference type="PANTHER" id="PTHR30413:SF10">
    <property type="entry name" value="CAPSULE POLYSACCHARIDE EXPORT INNER-MEMBRANE PROTEIN CTRC"/>
    <property type="match status" value="1"/>
</dbReference>
<evidence type="ECO:0000256" key="9">
    <source>
        <dbReference type="RuleBase" id="RU361157"/>
    </source>
</evidence>
<reference evidence="12 13" key="1">
    <citation type="submission" date="2018-12" db="EMBL/GenBank/DDBJ databases">
        <title>Dyella dinghuensis sp. nov. DHOA06 and Dyella choica sp. nov. 4M-K27, isolated from forest soil.</title>
        <authorList>
            <person name="Qiu L.-H."/>
            <person name="Gao Z.-H."/>
        </authorList>
    </citation>
    <scope>NUCLEOTIDE SEQUENCE [LARGE SCALE GENOMIC DNA]</scope>
    <source>
        <strain evidence="12 13">DHOA06</strain>
    </source>
</reference>
<evidence type="ECO:0000256" key="10">
    <source>
        <dbReference type="SAM" id="MobiDB-lite"/>
    </source>
</evidence>
<keyword evidence="5 9" id="KW-0812">Transmembrane</keyword>
<keyword evidence="3 9" id="KW-0813">Transport</keyword>
<dbReference type="RefSeq" id="WP_126672328.1">
    <property type="nucleotide sequence ID" value="NZ_RYZR01000002.1"/>
</dbReference>
<dbReference type="OrthoDB" id="9786910at2"/>
<dbReference type="EMBL" id="RYZR01000002">
    <property type="protein sequence ID" value="RUL66829.1"/>
    <property type="molecule type" value="Genomic_DNA"/>
</dbReference>
<dbReference type="AlphaFoldDB" id="A0A432LYR4"/>
<evidence type="ECO:0000256" key="2">
    <source>
        <dbReference type="ARBA" id="ARBA00007783"/>
    </source>
</evidence>
<keyword evidence="7" id="KW-0625">Polysaccharide transport</keyword>
<evidence type="ECO:0000259" key="11">
    <source>
        <dbReference type="PROSITE" id="PS51012"/>
    </source>
</evidence>
<dbReference type="GO" id="GO:0140359">
    <property type="term" value="F:ABC-type transporter activity"/>
    <property type="evidence" value="ECO:0007669"/>
    <property type="project" value="InterPro"/>
</dbReference>
<dbReference type="GO" id="GO:0015920">
    <property type="term" value="P:lipopolysaccharide transport"/>
    <property type="evidence" value="ECO:0007669"/>
    <property type="project" value="TreeGrafter"/>
</dbReference>
<accession>A0A432LYR4</accession>
<keyword evidence="8 9" id="KW-0472">Membrane</keyword>
<dbReference type="InterPro" id="IPR047817">
    <property type="entry name" value="ABC2_TM_bact-type"/>
</dbReference>
<evidence type="ECO:0000256" key="7">
    <source>
        <dbReference type="ARBA" id="ARBA00023047"/>
    </source>
</evidence>
<feature type="transmembrane region" description="Helical" evidence="9">
    <location>
        <begin position="162"/>
        <end position="181"/>
    </location>
</feature>
<comment type="subcellular location">
    <subcellularLocation>
        <location evidence="9">Cell inner membrane</location>
        <topology evidence="9">Multi-pass membrane protein</topology>
    </subcellularLocation>
    <subcellularLocation>
        <location evidence="1">Cell membrane</location>
        <topology evidence="1">Multi-pass membrane protein</topology>
    </subcellularLocation>
</comment>
<feature type="region of interest" description="Disordered" evidence="10">
    <location>
        <begin position="1"/>
        <end position="27"/>
    </location>
</feature>
<evidence type="ECO:0000256" key="5">
    <source>
        <dbReference type="ARBA" id="ARBA00022692"/>
    </source>
</evidence>
<evidence type="ECO:0000256" key="3">
    <source>
        <dbReference type="ARBA" id="ARBA00022448"/>
    </source>
</evidence>
<keyword evidence="4 9" id="KW-1003">Cell membrane</keyword>
<dbReference type="PANTHER" id="PTHR30413">
    <property type="entry name" value="INNER MEMBRANE TRANSPORT PERMEASE"/>
    <property type="match status" value="1"/>
</dbReference>